<dbReference type="FunFam" id="3.40.50.1390:FF:000008">
    <property type="entry name" value="DNA recombinase"/>
    <property type="match status" value="1"/>
</dbReference>
<keyword evidence="4" id="KW-1185">Reference proteome</keyword>
<dbReference type="Proteomes" id="UP000253918">
    <property type="component" value="Unassembled WGS sequence"/>
</dbReference>
<dbReference type="PANTHER" id="PTHR30461">
    <property type="entry name" value="DNA-INVERTASE FROM LAMBDOID PROPHAGE"/>
    <property type="match status" value="1"/>
</dbReference>
<dbReference type="Gene3D" id="3.40.50.1390">
    <property type="entry name" value="Resolvase, N-terminal catalytic domain"/>
    <property type="match status" value="1"/>
</dbReference>
<feature type="domain" description="Resolvase/invertase-type recombinase catalytic" evidence="1">
    <location>
        <begin position="20"/>
        <end position="170"/>
    </location>
</feature>
<gene>
    <name evidence="3" type="ORF">DVW87_17395</name>
</gene>
<dbReference type="InterPro" id="IPR038109">
    <property type="entry name" value="DNA_bind_recomb_sf"/>
</dbReference>
<dbReference type="InterPro" id="IPR036162">
    <property type="entry name" value="Resolvase-like_N_sf"/>
</dbReference>
<protein>
    <submittedName>
        <fullName evidence="3">Recombinase family protein</fullName>
    </submittedName>
</protein>
<dbReference type="PANTHER" id="PTHR30461:SF23">
    <property type="entry name" value="DNA RECOMBINASE-RELATED"/>
    <property type="match status" value="1"/>
</dbReference>
<evidence type="ECO:0000313" key="3">
    <source>
        <dbReference type="EMBL" id="RDE04190.1"/>
    </source>
</evidence>
<evidence type="ECO:0000259" key="1">
    <source>
        <dbReference type="PROSITE" id="PS51736"/>
    </source>
</evidence>
<dbReference type="Pfam" id="PF07508">
    <property type="entry name" value="Recombinase"/>
    <property type="match status" value="1"/>
</dbReference>
<dbReference type="InterPro" id="IPR011109">
    <property type="entry name" value="DNA_bind_recombinase_dom"/>
</dbReference>
<sequence length="523" mass="58549">MVINWNTPEDDKPPDPPRVRAAEYVRMSTEHQQYSTDNQAAAIRRYADTHGYEIVHTYKDDGKSGLNLSGRSGLKLLLADIEAGRTDFQALLVYDVSRLGRFQDPDEAATHELRIRAAGIQVEYCAEQFRNDGSISSSIIKTVKRTMAAEYSRELSVKVFAGQANLIRRGYRQGGAAGYGLRRLLVDVNGDPKGELGRGEHKSIATDRVILVPGPAEEVAVVQEVYRLFTEVGKPEREIADLLNARGLLTDLGRPWSRGTVHQLLINEKYVGDNVWARTSFKLKRQHVQNAEDEWIRAEGAFAAIVDRAMFARARATIDARSERLSDQAMLELLASIFASKGMLTGLIIDEAEDAPSSSAYRRRFGSLLRAYELVGFAPDRDYRYLEINRKLRELHPRIVDDTIAALEQAGGTVVRDTATDLLTVNGEFTASLVVVRCVQTAAGSLRWKLRLDAALRPDLTVAVRMAPGNELPRDYYLLPRLDMGDAVLRLCEHNGLSLDAYRFDDLSAFHRMAVRRSWRMAA</sequence>
<evidence type="ECO:0000313" key="4">
    <source>
        <dbReference type="Proteomes" id="UP000253918"/>
    </source>
</evidence>
<dbReference type="Pfam" id="PF00239">
    <property type="entry name" value="Resolvase"/>
    <property type="match status" value="1"/>
</dbReference>
<accession>A0A369VSP0</accession>
<dbReference type="InterPro" id="IPR006119">
    <property type="entry name" value="Resolv_N"/>
</dbReference>
<reference evidence="3 4" key="1">
    <citation type="submission" date="2018-07" db="EMBL/GenBank/DDBJ databases">
        <title>a novel species of Sphingomonas isolated from the rhizosphere soil of Araceae plant.</title>
        <authorList>
            <person name="Zhiyong W."/>
            <person name="Qinglan Z."/>
            <person name="Zhiwei F."/>
            <person name="Ding X."/>
            <person name="Gejiao W."/>
            <person name="Shixue Z."/>
        </authorList>
    </citation>
    <scope>NUCLEOTIDE SEQUENCE [LARGE SCALE GENOMIC DNA]</scope>
    <source>
        <strain evidence="3 4">WZY 27</strain>
    </source>
</reference>
<name>A0A369VSP0_9SPHN</name>
<evidence type="ECO:0000259" key="2">
    <source>
        <dbReference type="PROSITE" id="PS51737"/>
    </source>
</evidence>
<dbReference type="RefSeq" id="WP_114689037.1">
    <property type="nucleotide sequence ID" value="NZ_QQNB01000006.1"/>
</dbReference>
<dbReference type="EMBL" id="QQNB01000006">
    <property type="protein sequence ID" value="RDE04190.1"/>
    <property type="molecule type" value="Genomic_DNA"/>
</dbReference>
<dbReference type="OrthoDB" id="7735915at2"/>
<comment type="caution">
    <text evidence="3">The sequence shown here is derived from an EMBL/GenBank/DDBJ whole genome shotgun (WGS) entry which is preliminary data.</text>
</comment>
<dbReference type="GO" id="GO:0003677">
    <property type="term" value="F:DNA binding"/>
    <property type="evidence" value="ECO:0007669"/>
    <property type="project" value="InterPro"/>
</dbReference>
<organism evidence="3 4">
    <name type="scientific">Sphingomonas aracearum</name>
    <dbReference type="NCBI Taxonomy" id="2283317"/>
    <lineage>
        <taxon>Bacteria</taxon>
        <taxon>Pseudomonadati</taxon>
        <taxon>Pseudomonadota</taxon>
        <taxon>Alphaproteobacteria</taxon>
        <taxon>Sphingomonadales</taxon>
        <taxon>Sphingomonadaceae</taxon>
        <taxon>Sphingomonas</taxon>
    </lineage>
</organism>
<dbReference type="PROSITE" id="PS51736">
    <property type="entry name" value="RECOMBINASES_3"/>
    <property type="match status" value="1"/>
</dbReference>
<dbReference type="CDD" id="cd00338">
    <property type="entry name" value="Ser_Recombinase"/>
    <property type="match status" value="1"/>
</dbReference>
<dbReference type="GO" id="GO:0000150">
    <property type="term" value="F:DNA strand exchange activity"/>
    <property type="evidence" value="ECO:0007669"/>
    <property type="project" value="InterPro"/>
</dbReference>
<feature type="domain" description="Recombinase" evidence="2">
    <location>
        <begin position="200"/>
        <end position="324"/>
    </location>
</feature>
<proteinExistence type="predicted"/>
<dbReference type="SMART" id="SM00857">
    <property type="entry name" value="Resolvase"/>
    <property type="match status" value="1"/>
</dbReference>
<dbReference type="Gene3D" id="3.90.1750.20">
    <property type="entry name" value="Putative Large Serine Recombinase, Chain B, Domain 2"/>
    <property type="match status" value="1"/>
</dbReference>
<dbReference type="SUPFAM" id="SSF53041">
    <property type="entry name" value="Resolvase-like"/>
    <property type="match status" value="1"/>
</dbReference>
<dbReference type="InterPro" id="IPR050639">
    <property type="entry name" value="SSR_resolvase"/>
</dbReference>
<dbReference type="AlphaFoldDB" id="A0A369VSP0"/>
<dbReference type="PROSITE" id="PS51737">
    <property type="entry name" value="RECOMBINASE_DNA_BIND"/>
    <property type="match status" value="1"/>
</dbReference>